<organism evidence="1 2">
    <name type="scientific">Candidatus Bacteroides merdavium</name>
    <dbReference type="NCBI Taxonomy" id="2838472"/>
    <lineage>
        <taxon>Bacteria</taxon>
        <taxon>Pseudomonadati</taxon>
        <taxon>Bacteroidota</taxon>
        <taxon>Bacteroidia</taxon>
        <taxon>Bacteroidales</taxon>
        <taxon>Bacteroidaceae</taxon>
        <taxon>Bacteroides</taxon>
    </lineage>
</organism>
<evidence type="ECO:0000313" key="1">
    <source>
        <dbReference type="EMBL" id="HIZ90684.1"/>
    </source>
</evidence>
<proteinExistence type="predicted"/>
<dbReference type="InterPro" id="IPR016032">
    <property type="entry name" value="Sig_transdc_resp-reg_C-effctor"/>
</dbReference>
<dbReference type="Proteomes" id="UP000824108">
    <property type="component" value="Unassembled WGS sequence"/>
</dbReference>
<dbReference type="GO" id="GO:0003677">
    <property type="term" value="F:DNA binding"/>
    <property type="evidence" value="ECO:0007669"/>
    <property type="project" value="InterPro"/>
</dbReference>
<dbReference type="AlphaFoldDB" id="A0A9D2GWW3"/>
<dbReference type="GO" id="GO:0006355">
    <property type="term" value="P:regulation of DNA-templated transcription"/>
    <property type="evidence" value="ECO:0007669"/>
    <property type="project" value="InterPro"/>
</dbReference>
<gene>
    <name evidence="1" type="ORF">H9807_00965</name>
</gene>
<dbReference type="EMBL" id="DXAV01000011">
    <property type="protein sequence ID" value="HIZ90684.1"/>
    <property type="molecule type" value="Genomic_DNA"/>
</dbReference>
<evidence type="ECO:0000313" key="2">
    <source>
        <dbReference type="Proteomes" id="UP000824108"/>
    </source>
</evidence>
<comment type="caution">
    <text evidence="1">The sequence shown here is derived from an EMBL/GenBank/DDBJ whole genome shotgun (WGS) entry which is preliminary data.</text>
</comment>
<sequence length="61" mass="7010">QLDDRELRICLLIKTRFSCKDIGSLINMSQSGVSSVRSRLYSKVFNKKGNAKDWDDFILSL</sequence>
<protein>
    <submittedName>
        <fullName evidence="1">Amino acid ABC transporter permease</fullName>
    </submittedName>
</protein>
<name>A0A9D2GWW3_9BACE</name>
<reference evidence="1" key="2">
    <citation type="submission" date="2021-04" db="EMBL/GenBank/DDBJ databases">
        <authorList>
            <person name="Gilroy R."/>
        </authorList>
    </citation>
    <scope>NUCLEOTIDE SEQUENCE</scope>
    <source>
        <strain evidence="1">CHK118-2852</strain>
    </source>
</reference>
<feature type="non-terminal residue" evidence="1">
    <location>
        <position position="1"/>
    </location>
</feature>
<dbReference type="SUPFAM" id="SSF46894">
    <property type="entry name" value="C-terminal effector domain of the bipartite response regulators"/>
    <property type="match status" value="1"/>
</dbReference>
<accession>A0A9D2GWW3</accession>
<reference evidence="1" key="1">
    <citation type="journal article" date="2021" name="PeerJ">
        <title>Extensive microbial diversity within the chicken gut microbiome revealed by metagenomics and culture.</title>
        <authorList>
            <person name="Gilroy R."/>
            <person name="Ravi A."/>
            <person name="Getino M."/>
            <person name="Pursley I."/>
            <person name="Horton D.L."/>
            <person name="Alikhan N.F."/>
            <person name="Baker D."/>
            <person name="Gharbi K."/>
            <person name="Hall N."/>
            <person name="Watson M."/>
            <person name="Adriaenssens E.M."/>
            <person name="Foster-Nyarko E."/>
            <person name="Jarju S."/>
            <person name="Secka A."/>
            <person name="Antonio M."/>
            <person name="Oren A."/>
            <person name="Chaudhuri R.R."/>
            <person name="La Ragione R."/>
            <person name="Hildebrand F."/>
            <person name="Pallen M.J."/>
        </authorList>
    </citation>
    <scope>NUCLEOTIDE SEQUENCE</scope>
    <source>
        <strain evidence="1">CHK118-2852</strain>
    </source>
</reference>